<dbReference type="PANTHER" id="PTHR43537">
    <property type="entry name" value="TRANSCRIPTIONAL REGULATOR, GNTR FAMILY"/>
    <property type="match status" value="1"/>
</dbReference>
<dbReference type="eggNOG" id="COG1802">
    <property type="taxonomic scope" value="Bacteria"/>
</dbReference>
<dbReference type="OrthoDB" id="5243844at2"/>
<proteinExistence type="predicted"/>
<keyword evidence="1" id="KW-0805">Transcription regulation</keyword>
<dbReference type="Gene3D" id="1.20.120.530">
    <property type="entry name" value="GntR ligand-binding domain-like"/>
    <property type="match status" value="1"/>
</dbReference>
<reference evidence="5 6" key="1">
    <citation type="journal article" date="2012" name="J. Bacteriol.">
        <title>Genome sequence of proteorhodopsin-containing sea ice bacterium Glaciecola punicea ACAM 611T.</title>
        <authorList>
            <person name="Qin Q.-L."/>
            <person name="Xie B.-B."/>
            <person name="Shu Y.-L."/>
            <person name="Rong J.-C."/>
            <person name="Zhao D.-L."/>
            <person name="Zhang X.-Y."/>
            <person name="Chen X.-L."/>
            <person name="Zhou B.-C."/>
            <person name="Zhanga Y.-Z."/>
        </authorList>
    </citation>
    <scope>NUCLEOTIDE SEQUENCE [LARGE SCALE GENOMIC DNA]</scope>
    <source>
        <strain evidence="5 6">ACAM 611</strain>
    </source>
</reference>
<comment type="caution">
    <text evidence="5">The sequence shown here is derived from an EMBL/GenBank/DDBJ whole genome shotgun (WGS) entry which is preliminary data.</text>
</comment>
<name>H5T895_9ALTE</name>
<dbReference type="RefSeq" id="WP_006002862.1">
    <property type="nucleotide sequence ID" value="NZ_BAET01000006.1"/>
</dbReference>
<reference evidence="5 6" key="2">
    <citation type="journal article" date="2017" name="Antonie Van Leeuwenhoek">
        <title>Rhizobium rhizosphaerae sp. nov., a novel species isolated from rice rhizosphere.</title>
        <authorList>
            <person name="Zhao J.J."/>
            <person name="Zhang J."/>
            <person name="Zhang R.J."/>
            <person name="Zhang C.W."/>
            <person name="Yin H.Q."/>
            <person name="Zhang X.X."/>
        </authorList>
    </citation>
    <scope>NUCLEOTIDE SEQUENCE [LARGE SCALE GENOMIC DNA]</scope>
    <source>
        <strain evidence="5 6">ACAM 611</strain>
    </source>
</reference>
<dbReference type="Pfam" id="PF00392">
    <property type="entry name" value="GntR"/>
    <property type="match status" value="1"/>
</dbReference>
<dbReference type="InterPro" id="IPR036390">
    <property type="entry name" value="WH_DNA-bd_sf"/>
</dbReference>
<dbReference type="GO" id="GO:0003677">
    <property type="term" value="F:DNA binding"/>
    <property type="evidence" value="ECO:0007669"/>
    <property type="project" value="UniProtKB-KW"/>
</dbReference>
<dbReference type="Proteomes" id="UP000053586">
    <property type="component" value="Unassembled WGS sequence"/>
</dbReference>
<evidence type="ECO:0000256" key="2">
    <source>
        <dbReference type="ARBA" id="ARBA00023125"/>
    </source>
</evidence>
<evidence type="ECO:0000313" key="5">
    <source>
        <dbReference type="EMBL" id="GAB54536.1"/>
    </source>
</evidence>
<keyword evidence="6" id="KW-1185">Reference proteome</keyword>
<dbReference type="CDD" id="cd07377">
    <property type="entry name" value="WHTH_GntR"/>
    <property type="match status" value="1"/>
</dbReference>
<dbReference type="PROSITE" id="PS50949">
    <property type="entry name" value="HTH_GNTR"/>
    <property type="match status" value="1"/>
</dbReference>
<dbReference type="InterPro" id="IPR011711">
    <property type="entry name" value="GntR_C"/>
</dbReference>
<sequence>MKALLEAGNKKKKVSDKEIYQEIFDAILSFRLRPGTRLTEDNLSKIFNVGRNTIRSALLRLSQDHIIEIEPNKGAFIAKPSVKQAKDIFAARQLIEVAIVKDVIKHATKSDFALLKKIVKTEQDNIDHEHIVEGILSGGDFHLMLAKISKNTTLERMVTTLVPQTSLVIVQYEKPDAPKCSYEEHFALIEVMQKGQVDKATQLMFDHIQGIEARLKLEDKEVSGELLDAFKPRL</sequence>
<dbReference type="Gene3D" id="1.10.10.10">
    <property type="entry name" value="Winged helix-like DNA-binding domain superfamily/Winged helix DNA-binding domain"/>
    <property type="match status" value="1"/>
</dbReference>
<dbReference type="SMART" id="SM00895">
    <property type="entry name" value="FCD"/>
    <property type="match status" value="1"/>
</dbReference>
<dbReference type="AlphaFoldDB" id="H5T895"/>
<dbReference type="EMBL" id="BAET01000006">
    <property type="protein sequence ID" value="GAB54536.1"/>
    <property type="molecule type" value="Genomic_DNA"/>
</dbReference>
<organism evidence="5 6">
    <name type="scientific">Glaciecola punicea ACAM 611</name>
    <dbReference type="NCBI Taxonomy" id="1121923"/>
    <lineage>
        <taxon>Bacteria</taxon>
        <taxon>Pseudomonadati</taxon>
        <taxon>Pseudomonadota</taxon>
        <taxon>Gammaproteobacteria</taxon>
        <taxon>Alteromonadales</taxon>
        <taxon>Alteromonadaceae</taxon>
        <taxon>Glaciecola</taxon>
    </lineage>
</organism>
<dbReference type="SUPFAM" id="SSF48008">
    <property type="entry name" value="GntR ligand-binding domain-like"/>
    <property type="match status" value="1"/>
</dbReference>
<dbReference type="InterPro" id="IPR036388">
    <property type="entry name" value="WH-like_DNA-bd_sf"/>
</dbReference>
<gene>
    <name evidence="5" type="ORF">GPUN_0389</name>
</gene>
<dbReference type="STRING" id="56804.BAE46_12845"/>
<dbReference type="Pfam" id="PF07729">
    <property type="entry name" value="FCD"/>
    <property type="match status" value="1"/>
</dbReference>
<dbReference type="InterPro" id="IPR000524">
    <property type="entry name" value="Tscrpt_reg_HTH_GntR"/>
</dbReference>
<protein>
    <recommendedName>
        <fullName evidence="4">HTH gntR-type domain-containing protein</fullName>
    </recommendedName>
</protein>
<feature type="domain" description="HTH gntR-type" evidence="4">
    <location>
        <begin position="13"/>
        <end position="80"/>
    </location>
</feature>
<accession>H5T895</accession>
<keyword evidence="3" id="KW-0804">Transcription</keyword>
<keyword evidence="2" id="KW-0238">DNA-binding</keyword>
<evidence type="ECO:0000313" key="6">
    <source>
        <dbReference type="Proteomes" id="UP000053586"/>
    </source>
</evidence>
<dbReference type="SUPFAM" id="SSF46785">
    <property type="entry name" value="Winged helix' DNA-binding domain"/>
    <property type="match status" value="1"/>
</dbReference>
<evidence type="ECO:0000256" key="1">
    <source>
        <dbReference type="ARBA" id="ARBA00023015"/>
    </source>
</evidence>
<dbReference type="SMART" id="SM00345">
    <property type="entry name" value="HTH_GNTR"/>
    <property type="match status" value="1"/>
</dbReference>
<evidence type="ECO:0000256" key="3">
    <source>
        <dbReference type="ARBA" id="ARBA00023163"/>
    </source>
</evidence>
<dbReference type="GO" id="GO:0003700">
    <property type="term" value="F:DNA-binding transcription factor activity"/>
    <property type="evidence" value="ECO:0007669"/>
    <property type="project" value="InterPro"/>
</dbReference>
<evidence type="ECO:0000259" key="4">
    <source>
        <dbReference type="PROSITE" id="PS50949"/>
    </source>
</evidence>
<dbReference type="PANTHER" id="PTHR43537:SF53">
    <property type="entry name" value="HTH-TYPE TRANSCRIPTIONAL REPRESSOR NANR"/>
    <property type="match status" value="1"/>
</dbReference>
<dbReference type="InterPro" id="IPR008920">
    <property type="entry name" value="TF_FadR/GntR_C"/>
</dbReference>